<dbReference type="GO" id="GO:0000049">
    <property type="term" value="F:tRNA binding"/>
    <property type="evidence" value="ECO:0007669"/>
    <property type="project" value="TreeGrafter"/>
</dbReference>
<protein>
    <recommendedName>
        <fullName evidence="1">NFACT RNA-binding domain-containing protein</fullName>
    </recommendedName>
</protein>
<sequence length="113" mass="12898">MLTFTIEDQKCEQEITIYIGQSAEENWKLIDDASQNDLWFHVAEHPSPHVIIKVPEKAKVSPKTIKYAAVLCKQYSKLKSMKKLSIMYTDIKHVTKADKVGSVTTSKTKFIVI</sequence>
<dbReference type="PANTHER" id="PTHR15239">
    <property type="entry name" value="NUCLEAR EXPORT MEDIATOR FACTOR NEMF"/>
    <property type="match status" value="1"/>
</dbReference>
<name>A0A3G4ZV74_9VIRU</name>
<dbReference type="Pfam" id="PF05670">
    <property type="entry name" value="NFACT-R_1"/>
    <property type="match status" value="1"/>
</dbReference>
<dbReference type="GO" id="GO:1990112">
    <property type="term" value="C:RQC complex"/>
    <property type="evidence" value="ECO:0007669"/>
    <property type="project" value="TreeGrafter"/>
</dbReference>
<organism evidence="2">
    <name type="scientific">Edafosvirus sp</name>
    <dbReference type="NCBI Taxonomy" id="2487765"/>
    <lineage>
        <taxon>Viruses</taxon>
        <taxon>Varidnaviria</taxon>
        <taxon>Bamfordvirae</taxon>
        <taxon>Nucleocytoviricota</taxon>
        <taxon>Megaviricetes</taxon>
        <taxon>Imitervirales</taxon>
        <taxon>Mimiviridae</taxon>
        <taxon>Klosneuvirinae</taxon>
    </lineage>
</organism>
<dbReference type="GO" id="GO:0043023">
    <property type="term" value="F:ribosomal large subunit binding"/>
    <property type="evidence" value="ECO:0007669"/>
    <property type="project" value="TreeGrafter"/>
</dbReference>
<dbReference type="PANTHER" id="PTHR15239:SF6">
    <property type="entry name" value="RIBOSOME QUALITY CONTROL COMPLEX SUBUNIT NEMF"/>
    <property type="match status" value="1"/>
</dbReference>
<reference evidence="2" key="1">
    <citation type="submission" date="2018-10" db="EMBL/GenBank/DDBJ databases">
        <title>Hidden diversity of soil giant viruses.</title>
        <authorList>
            <person name="Schulz F."/>
            <person name="Alteio L."/>
            <person name="Goudeau D."/>
            <person name="Ryan E.M."/>
            <person name="Malmstrom R.R."/>
            <person name="Blanchard J."/>
            <person name="Woyke T."/>
        </authorList>
    </citation>
    <scope>NUCLEOTIDE SEQUENCE</scope>
    <source>
        <strain evidence="2">EDV1</strain>
    </source>
</reference>
<dbReference type="InterPro" id="IPR008532">
    <property type="entry name" value="NFACT_RNA-bd"/>
</dbReference>
<evidence type="ECO:0000313" key="2">
    <source>
        <dbReference type="EMBL" id="AYV78224.1"/>
    </source>
</evidence>
<evidence type="ECO:0000259" key="1">
    <source>
        <dbReference type="Pfam" id="PF05670"/>
    </source>
</evidence>
<dbReference type="InterPro" id="IPR051608">
    <property type="entry name" value="RQC_Subunit_NEMF"/>
</dbReference>
<dbReference type="EMBL" id="MK072072">
    <property type="protein sequence ID" value="AYV78224.1"/>
    <property type="molecule type" value="Genomic_DNA"/>
</dbReference>
<feature type="domain" description="NFACT RNA-binding" evidence="1">
    <location>
        <begin position="12"/>
        <end position="103"/>
    </location>
</feature>
<proteinExistence type="predicted"/>
<gene>
    <name evidence="2" type="ORF">Edafosvirus7_16</name>
</gene>
<accession>A0A3G4ZV74</accession>